<feature type="transmembrane region" description="Helical" evidence="1">
    <location>
        <begin position="48"/>
        <end position="68"/>
    </location>
</feature>
<evidence type="ECO:0000256" key="1">
    <source>
        <dbReference type="SAM" id="Phobius"/>
    </source>
</evidence>
<comment type="caution">
    <text evidence="2">The sequence shown here is derived from an EMBL/GenBank/DDBJ whole genome shotgun (WGS) entry which is preliminary data.</text>
</comment>
<proteinExistence type="predicted"/>
<sequence length="78" mass="9709">MDRLKFNYLFAYKFYKVFKRSGYNKDFKIYRKSLGRFKFFIPDKDFEFNHIILVDILYINNNCILYIINKTIRFQAAR</sequence>
<dbReference type="GeneID" id="59265814"/>
<gene>
    <name evidence="2" type="ORF">Bfra_011796</name>
</gene>
<keyword evidence="1" id="KW-1133">Transmembrane helix</keyword>
<organism evidence="2 3">
    <name type="scientific">Botrytis fragariae</name>
    <dbReference type="NCBI Taxonomy" id="1964551"/>
    <lineage>
        <taxon>Eukaryota</taxon>
        <taxon>Fungi</taxon>
        <taxon>Dikarya</taxon>
        <taxon>Ascomycota</taxon>
        <taxon>Pezizomycotina</taxon>
        <taxon>Leotiomycetes</taxon>
        <taxon>Helotiales</taxon>
        <taxon>Sclerotiniaceae</taxon>
        <taxon>Botrytis</taxon>
    </lineage>
</organism>
<dbReference type="AlphaFoldDB" id="A0A8H6EEK1"/>
<keyword evidence="1" id="KW-0472">Membrane</keyword>
<dbReference type="EMBL" id="JABFCT010000018">
    <property type="protein sequence ID" value="KAF5869253.1"/>
    <property type="molecule type" value="Genomic_DNA"/>
</dbReference>
<dbReference type="RefSeq" id="XP_037188202.1">
    <property type="nucleotide sequence ID" value="XM_037342122.1"/>
</dbReference>
<keyword evidence="3" id="KW-1185">Reference proteome</keyword>
<protein>
    <submittedName>
        <fullName evidence="2">Uncharacterized protein</fullName>
    </submittedName>
</protein>
<evidence type="ECO:0000313" key="3">
    <source>
        <dbReference type="Proteomes" id="UP000531561"/>
    </source>
</evidence>
<reference evidence="2 3" key="1">
    <citation type="journal article" date="2020" name="Phytopathology">
        <title>A high-quality genome resource of Botrytis fragariae, a new and rapidly spreading fungal pathogen causing strawberry gray mold in the U.S.A.</title>
        <authorList>
            <person name="Wu Y."/>
            <person name="Saski C.A."/>
            <person name="Schnabel G."/>
            <person name="Xiao S."/>
            <person name="Hu M."/>
        </authorList>
    </citation>
    <scope>NUCLEOTIDE SEQUENCE [LARGE SCALE GENOMIC DNA]</scope>
    <source>
        <strain evidence="2 3">BVB16</strain>
    </source>
</reference>
<accession>A0A8H6EEK1</accession>
<keyword evidence="1" id="KW-0812">Transmembrane</keyword>
<evidence type="ECO:0000313" key="2">
    <source>
        <dbReference type="EMBL" id="KAF5869253.1"/>
    </source>
</evidence>
<name>A0A8H6EEK1_9HELO</name>
<dbReference type="Proteomes" id="UP000531561">
    <property type="component" value="Unassembled WGS sequence"/>
</dbReference>